<accession>A0A1B2E5U8</accession>
<dbReference type="Pfam" id="PF06224">
    <property type="entry name" value="AlkZ-like"/>
    <property type="match status" value="1"/>
</dbReference>
<sequence>MTNPTMAGLRLLSQGIGSMKFNTPEQVVKGLGAVQAQDFGQAVWGVGLRTASAGLPDVELAIAKRKIVLTWPMRGTIFMVPAEDVLWMLKLTAPRLQTHDKRRQAELGLDGEILKRCRSLIERALHDGIPVPRPDLMTVLEEDGISTKNGLGNYVLGYLSRDGMLCFGPREGNQQTFVLLEAWVGQLKELTTEEALAELAMRYFTGHGPATVQDFAWWTGLSLSEAKRGVESVSDVLQKIKIDSAVYWMSASLLETQQEQPAVHLLPGFDEYYLGYKARDAVIEPEHDPKIAPYRNGVFQPMIVVDGRIAGVWRREIKRNGVEVTFAPFTPLEDRKEDILAAARGYAEFLGLPLFVSDI</sequence>
<dbReference type="AlphaFoldDB" id="A0A1B2E5U8"/>
<dbReference type="PANTHER" id="PTHR38479:SF2">
    <property type="entry name" value="WINGED HELIX DNA-BINDING DOMAIN-CONTAINING PROTEIN"/>
    <property type="match status" value="1"/>
</dbReference>
<dbReference type="KEGG" id="pib:BBD41_23665"/>
<dbReference type="EMBL" id="CP016809">
    <property type="protein sequence ID" value="ANY75331.1"/>
    <property type="molecule type" value="Genomic_DNA"/>
</dbReference>
<organism evidence="1">
    <name type="scientific">Paenibacillus ihbetae</name>
    <dbReference type="NCBI Taxonomy" id="1870820"/>
    <lineage>
        <taxon>Bacteria</taxon>
        <taxon>Bacillati</taxon>
        <taxon>Bacillota</taxon>
        <taxon>Bacilli</taxon>
        <taxon>Bacillales</taxon>
        <taxon>Paenibacillaceae</taxon>
        <taxon>Paenibacillus</taxon>
    </lineage>
</organism>
<protein>
    <submittedName>
        <fullName evidence="1">Prevent-host-death protein</fullName>
    </submittedName>
</protein>
<evidence type="ECO:0000313" key="1">
    <source>
        <dbReference type="EMBL" id="ANY75331.1"/>
    </source>
</evidence>
<dbReference type="PANTHER" id="PTHR38479">
    <property type="entry name" value="LMO0824 PROTEIN"/>
    <property type="match status" value="1"/>
</dbReference>
<name>A0A1B2E5U8_9BACL</name>
<proteinExistence type="predicted"/>
<gene>
    <name evidence="1" type="ORF">BBD41_23665</name>
</gene>
<reference evidence="1" key="1">
    <citation type="submission" date="2016-08" db="EMBL/GenBank/DDBJ databases">
        <title>Complete Genome Seqeunce of Paenibacillus sp. nov. IHBB 9852 from high altitute lake of Indian trans-Himalayas.</title>
        <authorList>
            <person name="Kiran S."/>
            <person name="Swarnkar M.K."/>
            <person name="Rana A."/>
            <person name="Tewari R."/>
            <person name="Gulati A."/>
        </authorList>
    </citation>
    <scope>NUCLEOTIDE SEQUENCE [LARGE SCALE GENOMIC DNA]</scope>
    <source>
        <strain evidence="1">IHBB 9852</strain>
    </source>
</reference>
<dbReference type="InterPro" id="IPR009351">
    <property type="entry name" value="AlkZ-like"/>
</dbReference>